<dbReference type="InterPro" id="IPR009531">
    <property type="entry name" value="DUF1150"/>
</dbReference>
<keyword evidence="2" id="KW-1185">Reference proteome</keyword>
<sequence>MENNVLNFTPLADEAFLSLGAEHIAYVKAINLPDGAHAVGIFSADGKPMASVPSIEIAQALIRQHELEPALVH</sequence>
<organism evidence="1 2">
    <name type="scientific">Reyranella aquatilis</name>
    <dbReference type="NCBI Taxonomy" id="2035356"/>
    <lineage>
        <taxon>Bacteria</taxon>
        <taxon>Pseudomonadati</taxon>
        <taxon>Pseudomonadota</taxon>
        <taxon>Alphaproteobacteria</taxon>
        <taxon>Hyphomicrobiales</taxon>
        <taxon>Reyranellaceae</taxon>
        <taxon>Reyranella</taxon>
    </lineage>
</organism>
<protein>
    <submittedName>
        <fullName evidence="1">DUF1150 domain-containing protein</fullName>
    </submittedName>
</protein>
<evidence type="ECO:0000313" key="1">
    <source>
        <dbReference type="EMBL" id="MCC8430263.1"/>
    </source>
</evidence>
<reference evidence="1 2" key="1">
    <citation type="submission" date="2021-11" db="EMBL/GenBank/DDBJ databases">
        <authorList>
            <person name="Lee D.-H."/>
            <person name="Kim S.-B."/>
        </authorList>
    </citation>
    <scope>NUCLEOTIDE SEQUENCE [LARGE SCALE GENOMIC DNA]</scope>
    <source>
        <strain evidence="1 2">KCTC 52223</strain>
    </source>
</reference>
<evidence type="ECO:0000313" key="2">
    <source>
        <dbReference type="Proteomes" id="UP001198862"/>
    </source>
</evidence>
<proteinExistence type="predicted"/>
<dbReference type="Proteomes" id="UP001198862">
    <property type="component" value="Unassembled WGS sequence"/>
</dbReference>
<dbReference type="Pfam" id="PF06620">
    <property type="entry name" value="DUF1150"/>
    <property type="match status" value="1"/>
</dbReference>
<accession>A0ABS8KXB3</accession>
<dbReference type="EMBL" id="JAJISD010000006">
    <property type="protein sequence ID" value="MCC8430263.1"/>
    <property type="molecule type" value="Genomic_DNA"/>
</dbReference>
<gene>
    <name evidence="1" type="ORF">LJ725_14910</name>
</gene>
<dbReference type="RefSeq" id="WP_230551433.1">
    <property type="nucleotide sequence ID" value="NZ_JAJISD010000006.1"/>
</dbReference>
<comment type="caution">
    <text evidence="1">The sequence shown here is derived from an EMBL/GenBank/DDBJ whole genome shotgun (WGS) entry which is preliminary data.</text>
</comment>
<name>A0ABS8KXB3_9HYPH</name>